<proteinExistence type="inferred from homology"/>
<accession>A0ABU9YUP2</accession>
<dbReference type="EMBL" id="JBDIVE010000001">
    <property type="protein sequence ID" value="MEN3067411.1"/>
    <property type="molecule type" value="Genomic_DNA"/>
</dbReference>
<dbReference type="PROSITE" id="PS51831">
    <property type="entry name" value="HD"/>
    <property type="match status" value="1"/>
</dbReference>
<evidence type="ECO:0000259" key="3">
    <source>
        <dbReference type="PROSITE" id="PS51831"/>
    </source>
</evidence>
<dbReference type="InterPro" id="IPR004095">
    <property type="entry name" value="TGS"/>
</dbReference>
<dbReference type="CDD" id="cd00077">
    <property type="entry name" value="HDc"/>
    <property type="match status" value="1"/>
</dbReference>
<dbReference type="Gene3D" id="3.30.70.260">
    <property type="match status" value="1"/>
</dbReference>
<dbReference type="Pfam" id="PF02824">
    <property type="entry name" value="TGS"/>
    <property type="match status" value="1"/>
</dbReference>
<dbReference type="EC" id="2.7.6.5" evidence="5"/>
<dbReference type="InterPro" id="IPR045600">
    <property type="entry name" value="RelA/SpoT_AH_RIS"/>
</dbReference>
<dbReference type="GO" id="GO:0008728">
    <property type="term" value="F:GTP diphosphokinase activity"/>
    <property type="evidence" value="ECO:0007669"/>
    <property type="project" value="UniProtKB-EC"/>
</dbReference>
<dbReference type="InterPro" id="IPR045865">
    <property type="entry name" value="ACT-like_dom_sf"/>
</dbReference>
<dbReference type="PROSITE" id="PS51671">
    <property type="entry name" value="ACT"/>
    <property type="match status" value="1"/>
</dbReference>
<dbReference type="CDD" id="cd05399">
    <property type="entry name" value="NT_Rel-Spo_like"/>
    <property type="match status" value="1"/>
</dbReference>
<dbReference type="SUPFAM" id="SSF55021">
    <property type="entry name" value="ACT-like"/>
    <property type="match status" value="1"/>
</dbReference>
<dbReference type="Gene3D" id="1.10.3210.10">
    <property type="entry name" value="Hypothetical protein af1432"/>
    <property type="match status" value="1"/>
</dbReference>
<dbReference type="InterPro" id="IPR012675">
    <property type="entry name" value="Beta-grasp_dom_sf"/>
</dbReference>
<gene>
    <name evidence="5" type="ORF">ABDB84_02900</name>
</gene>
<dbReference type="InterPro" id="IPR033655">
    <property type="entry name" value="TGS_RelA/SpoT"/>
</dbReference>
<dbReference type="SUPFAM" id="SSF109604">
    <property type="entry name" value="HD-domain/PDEase-like"/>
    <property type="match status" value="1"/>
</dbReference>
<keyword evidence="5" id="KW-0808">Transferase</keyword>
<dbReference type="Gene3D" id="3.10.20.30">
    <property type="match status" value="1"/>
</dbReference>
<reference evidence="5 6" key="1">
    <citation type="journal article" date="2018" name="Int. J. Syst. Evol. Microbiol.">
        <title>Uliginosibacterium sediminicola sp. nov., isolated from freshwater sediment.</title>
        <authorList>
            <person name="Hwang W.M."/>
            <person name="Kim S.M."/>
            <person name="Kang K."/>
            <person name="Ahn T.Y."/>
        </authorList>
    </citation>
    <scope>NUCLEOTIDE SEQUENCE [LARGE SCALE GENOMIC DNA]</scope>
    <source>
        <strain evidence="5 6">M1-21</strain>
    </source>
</reference>
<evidence type="ECO:0000256" key="1">
    <source>
        <dbReference type="RuleBase" id="RU003847"/>
    </source>
</evidence>
<evidence type="ECO:0000259" key="4">
    <source>
        <dbReference type="PROSITE" id="PS51880"/>
    </source>
</evidence>
<dbReference type="InterPro" id="IPR043519">
    <property type="entry name" value="NT_sf"/>
</dbReference>
<name>A0ABU9YUP2_9RHOO</name>
<dbReference type="CDD" id="cd04876">
    <property type="entry name" value="ACT_RelA-SpoT"/>
    <property type="match status" value="1"/>
</dbReference>
<dbReference type="InterPro" id="IPR003607">
    <property type="entry name" value="HD/PDEase_dom"/>
</dbReference>
<dbReference type="Gene3D" id="3.30.460.10">
    <property type="entry name" value="Beta Polymerase, domain 2"/>
    <property type="match status" value="1"/>
</dbReference>
<sequence>MASAEVIEFARLRLQAARYLKAEDVERLEAAFQMSMRAHDGQYRISGDPYISHPLAVAEILSQWHLDAHALIAGLLHDVMEDCDITKDDISTAFGKIAADLVDGVSKLDRIEFRSYAEAQAENYRKMFLAMARDVRVILIKLADRLHNMRTLDAVRPDKRRRIARETLEIYAPIANRLGLNTLYRELQELSFKHTYPMRFRVLAKALKQSRGDRREVVARLMSSVQERLPAWHVDAEVYGREKHLYGIYRKMADKRLSFSQVLDIYGFRILVKDLPSCYLALGALHELYKPVPGKFKDYVAIPKANGYQSIHTTIIGPMGMPVEVQIRTTAMHAVAESGVASHWLYKDESASLSDLQRKTHNWLQSLLELQTASGDSSEFLEHVKIDLFPGDVFIFSPKGKIYNLPRGATAVDFAYAVHTDIGNCCVACRINGELRPLRTELKNGDQVEIVTASHASPNPAWLSYVRTGKARAEIRHFLKNAQQEEASSLGERLLIQALRPQGLVLSDIGTLAWDKLLRENGVKTRNDILTDIGLGKRLAAVVARRLQELQAGRSAEQADGENKPRNNGAIQIHGGEGMAVQMARCCRPIPGDPIVGMIRKGQGLEVHVNDCPVLTRNHSADRDRWIDVEWEAGTERMFDVTIRVLVEHRRGVLARVAAAIADQESNIQSVSMEKDQGDQGPHSVINFVLQVHNRLHLARVMRAVRRTPEAIRVSRVRSDKPVPAERKN</sequence>
<feature type="domain" description="ACT" evidence="2">
    <location>
        <begin position="642"/>
        <end position="719"/>
    </location>
</feature>
<dbReference type="PROSITE" id="PS51880">
    <property type="entry name" value="TGS"/>
    <property type="match status" value="1"/>
</dbReference>
<evidence type="ECO:0000313" key="5">
    <source>
        <dbReference type="EMBL" id="MEN3067411.1"/>
    </source>
</evidence>
<evidence type="ECO:0000259" key="2">
    <source>
        <dbReference type="PROSITE" id="PS51671"/>
    </source>
</evidence>
<comment type="caution">
    <text evidence="5">The sequence shown here is derived from an EMBL/GenBank/DDBJ whole genome shotgun (WGS) entry which is preliminary data.</text>
</comment>
<keyword evidence="6" id="KW-1185">Reference proteome</keyword>
<feature type="domain" description="HD" evidence="3">
    <location>
        <begin position="50"/>
        <end position="149"/>
    </location>
</feature>
<dbReference type="SMART" id="SM00954">
    <property type="entry name" value="RelA_SpoT"/>
    <property type="match status" value="1"/>
</dbReference>
<dbReference type="InterPro" id="IPR006674">
    <property type="entry name" value="HD_domain"/>
</dbReference>
<protein>
    <submittedName>
        <fullName evidence="5">Bifunctional (P)ppGpp synthetase/guanosine-3',5'-bis(Diphosphate) 3'-pyrophosphohydrolase</fullName>
        <ecNumber evidence="5">2.7.6.5</ecNumber>
    </submittedName>
</protein>
<dbReference type="Proteomes" id="UP001410394">
    <property type="component" value="Unassembled WGS sequence"/>
</dbReference>
<comment type="similarity">
    <text evidence="1">Belongs to the relA/spoT family.</text>
</comment>
<comment type="function">
    <text evidence="1">In eubacteria ppGpp (guanosine 3'-diphosphate 5'-diphosphate) is a mediator of the stringent response that coordinates a variety of cellular activities in response to changes in nutritional abundance.</text>
</comment>
<dbReference type="InterPro" id="IPR012676">
    <property type="entry name" value="TGS-like"/>
</dbReference>
<feature type="domain" description="TGS" evidence="4">
    <location>
        <begin position="389"/>
        <end position="452"/>
    </location>
</feature>
<dbReference type="SUPFAM" id="SSF81301">
    <property type="entry name" value="Nucleotidyltransferase"/>
    <property type="match status" value="1"/>
</dbReference>
<dbReference type="InterPro" id="IPR002912">
    <property type="entry name" value="ACT_dom"/>
</dbReference>
<dbReference type="Pfam" id="PF04607">
    <property type="entry name" value="RelA_SpoT"/>
    <property type="match status" value="1"/>
</dbReference>
<organism evidence="5 6">
    <name type="scientific">Uliginosibacterium sediminicola</name>
    <dbReference type="NCBI Taxonomy" id="2024550"/>
    <lineage>
        <taxon>Bacteria</taxon>
        <taxon>Pseudomonadati</taxon>
        <taxon>Pseudomonadota</taxon>
        <taxon>Betaproteobacteria</taxon>
        <taxon>Rhodocyclales</taxon>
        <taxon>Zoogloeaceae</taxon>
        <taxon>Uliginosibacterium</taxon>
    </lineage>
</organism>
<dbReference type="InterPro" id="IPR004811">
    <property type="entry name" value="RelA/Spo_fam"/>
</dbReference>
<dbReference type="NCBIfam" id="TIGR00691">
    <property type="entry name" value="spoT_relA"/>
    <property type="match status" value="1"/>
</dbReference>
<dbReference type="Pfam" id="PF13291">
    <property type="entry name" value="ACT_4"/>
    <property type="match status" value="1"/>
</dbReference>
<dbReference type="Pfam" id="PF13328">
    <property type="entry name" value="HD_4"/>
    <property type="match status" value="1"/>
</dbReference>
<dbReference type="PANTHER" id="PTHR21262">
    <property type="entry name" value="GUANOSINE-3',5'-BIS DIPHOSPHATE 3'-PYROPHOSPHOHYDROLASE"/>
    <property type="match status" value="1"/>
</dbReference>
<dbReference type="SUPFAM" id="SSF81271">
    <property type="entry name" value="TGS-like"/>
    <property type="match status" value="1"/>
</dbReference>
<dbReference type="Pfam" id="PF19296">
    <property type="entry name" value="RelA_AH_RIS"/>
    <property type="match status" value="1"/>
</dbReference>
<dbReference type="PANTHER" id="PTHR21262:SF36">
    <property type="entry name" value="BIFUNCTIONAL (P)PPGPP SYNTHASE_HYDROLASE SPOT"/>
    <property type="match status" value="1"/>
</dbReference>
<dbReference type="RefSeq" id="WP_345918356.1">
    <property type="nucleotide sequence ID" value="NZ_JBDIVE010000001.1"/>
</dbReference>
<evidence type="ECO:0000313" key="6">
    <source>
        <dbReference type="Proteomes" id="UP001410394"/>
    </source>
</evidence>
<dbReference type="CDD" id="cd01668">
    <property type="entry name" value="TGS_RSH"/>
    <property type="match status" value="1"/>
</dbReference>
<dbReference type="InterPro" id="IPR007685">
    <property type="entry name" value="RelA_SpoT"/>
</dbReference>
<dbReference type="SMART" id="SM00471">
    <property type="entry name" value="HDc"/>
    <property type="match status" value="1"/>
</dbReference>